<comment type="caution">
    <text evidence="1">The sequence shown here is derived from an EMBL/GenBank/DDBJ whole genome shotgun (WGS) entry which is preliminary data.</text>
</comment>
<accession>A0A1C7M3Y9</accession>
<evidence type="ECO:0000313" key="1">
    <source>
        <dbReference type="EMBL" id="OBZ69814.1"/>
    </source>
</evidence>
<reference evidence="1 2" key="1">
    <citation type="submission" date="2016-03" db="EMBL/GenBank/DDBJ databases">
        <title>Whole genome sequencing of Grifola frondosa 9006-11.</title>
        <authorList>
            <person name="Min B."/>
            <person name="Park H."/>
            <person name="Kim J.-G."/>
            <person name="Cho H."/>
            <person name="Oh Y.-L."/>
            <person name="Kong W.-S."/>
            <person name="Choi I.-G."/>
        </authorList>
    </citation>
    <scope>NUCLEOTIDE SEQUENCE [LARGE SCALE GENOMIC DNA]</scope>
    <source>
        <strain evidence="1 2">9006-11</strain>
    </source>
</reference>
<organism evidence="1 2">
    <name type="scientific">Grifola frondosa</name>
    <name type="common">Maitake</name>
    <name type="synonym">Polyporus frondosus</name>
    <dbReference type="NCBI Taxonomy" id="5627"/>
    <lineage>
        <taxon>Eukaryota</taxon>
        <taxon>Fungi</taxon>
        <taxon>Dikarya</taxon>
        <taxon>Basidiomycota</taxon>
        <taxon>Agaricomycotina</taxon>
        <taxon>Agaricomycetes</taxon>
        <taxon>Polyporales</taxon>
        <taxon>Grifolaceae</taxon>
        <taxon>Grifola</taxon>
    </lineage>
</organism>
<dbReference type="EMBL" id="LUGG01000015">
    <property type="protein sequence ID" value="OBZ69814.1"/>
    <property type="molecule type" value="Genomic_DNA"/>
</dbReference>
<proteinExistence type="predicted"/>
<dbReference type="Proteomes" id="UP000092993">
    <property type="component" value="Unassembled WGS sequence"/>
</dbReference>
<sequence>MRACVRVVSRTQMVGDEMFDGCGAVRVARIWLGITAAGVARPSIPSADENVRLERGKVPLLIFRTLPFGDGYSQVH</sequence>
<protein>
    <submittedName>
        <fullName evidence="1">Uncharacterized protein</fullName>
    </submittedName>
</protein>
<dbReference type="AlphaFoldDB" id="A0A1C7M3Y9"/>
<evidence type="ECO:0000313" key="2">
    <source>
        <dbReference type="Proteomes" id="UP000092993"/>
    </source>
</evidence>
<name>A0A1C7M3Y9_GRIFR</name>
<keyword evidence="2" id="KW-1185">Reference proteome</keyword>
<gene>
    <name evidence="1" type="ORF">A0H81_10325</name>
</gene>